<dbReference type="PANTHER" id="PTHR43432">
    <property type="entry name" value="SLR0285 PROTEIN"/>
    <property type="match status" value="1"/>
</dbReference>
<gene>
    <name evidence="4" type="ORF">GPEL0_01f5222</name>
</gene>
<accession>A0ABQ0MR34</accession>
<protein>
    <submittedName>
        <fullName evidence="4">Radical SAM domain-containing protein</fullName>
    </submittedName>
</protein>
<evidence type="ECO:0000256" key="1">
    <source>
        <dbReference type="ARBA" id="ARBA00022723"/>
    </source>
</evidence>
<keyword evidence="3" id="KW-0411">Iron-sulfur</keyword>
<dbReference type="InterPro" id="IPR007197">
    <property type="entry name" value="rSAM"/>
</dbReference>
<evidence type="ECO:0000256" key="3">
    <source>
        <dbReference type="ARBA" id="ARBA00023014"/>
    </source>
</evidence>
<evidence type="ECO:0000313" key="4">
    <source>
        <dbReference type="EMBL" id="GAW68746.1"/>
    </source>
</evidence>
<reference evidence="4 5" key="1">
    <citation type="submission" date="2017-04" db="EMBL/GenBank/DDBJ databases">
        <authorList>
            <consortium name="Geobacter pelophilus Genome Sequencing"/>
            <person name="Aoyagi T."/>
            <person name="Koike H."/>
            <person name="Hori T."/>
        </authorList>
    </citation>
    <scope>NUCLEOTIDE SEQUENCE [LARGE SCALE GENOMIC DNA]</scope>
    <source>
        <strain evidence="4 5">Drf2</strain>
    </source>
</reference>
<evidence type="ECO:0000313" key="5">
    <source>
        <dbReference type="Proteomes" id="UP000194153"/>
    </source>
</evidence>
<dbReference type="InterPro" id="IPR040086">
    <property type="entry name" value="MJ0683-like"/>
</dbReference>
<dbReference type="EMBL" id="BDQG01000001">
    <property type="protein sequence ID" value="GAW68746.1"/>
    <property type="molecule type" value="Genomic_DNA"/>
</dbReference>
<reference evidence="5" key="2">
    <citation type="submission" date="2017-05" db="EMBL/GenBank/DDBJ databases">
        <title>Draft genome sequence of Geobacter pelophilus, a iron(III)-reducing bacteria.</title>
        <authorList>
            <person name="Aoyagi T."/>
            <person name="Koike H."/>
            <person name="Morita T."/>
            <person name="Sato Y."/>
            <person name="Habe H."/>
            <person name="Hori T."/>
        </authorList>
    </citation>
    <scope>NUCLEOTIDE SEQUENCE [LARGE SCALE GENOMIC DNA]</scope>
    <source>
        <strain evidence="5">Drf2</strain>
    </source>
</reference>
<dbReference type="SFLD" id="SFLDS00029">
    <property type="entry name" value="Radical_SAM"/>
    <property type="match status" value="1"/>
</dbReference>
<keyword evidence="1" id="KW-0479">Metal-binding</keyword>
<proteinExistence type="predicted"/>
<evidence type="ECO:0000256" key="2">
    <source>
        <dbReference type="ARBA" id="ARBA00023004"/>
    </source>
</evidence>
<organism evidence="4 5">
    <name type="scientific">Geoanaerobacter pelophilus</name>
    <dbReference type="NCBI Taxonomy" id="60036"/>
    <lineage>
        <taxon>Bacteria</taxon>
        <taxon>Pseudomonadati</taxon>
        <taxon>Thermodesulfobacteriota</taxon>
        <taxon>Desulfuromonadia</taxon>
        <taxon>Geobacterales</taxon>
        <taxon>Geobacteraceae</taxon>
        <taxon>Geoanaerobacter</taxon>
    </lineage>
</organism>
<name>A0ABQ0MR34_9BACT</name>
<keyword evidence="2" id="KW-0408">Iron</keyword>
<dbReference type="Gene3D" id="3.80.30.30">
    <property type="match status" value="1"/>
</dbReference>
<dbReference type="PANTHER" id="PTHR43432:SF3">
    <property type="entry name" value="SLR0285 PROTEIN"/>
    <property type="match status" value="1"/>
</dbReference>
<sequence>MGSKVWKRGEAICLSSLQATSKVTGGIVVDRHVGIDLLATYETRSKTLRDKLGFSPEEAGVEALELVTSCLKRHESTKTVPAPTVEFLAEVDEFNRTAGGKNPILKEQSSTGVGEWAGYTCNIGKGCSHGCLYCYAEKMATRFKRVEGAEEWQEEIFREVSTAGCKKYPSTVMFPTTHDISPAYLPAYRVHLYNLLNAGNQVLIVTKPHFESVQAICAEFASFRDQMIFRFTIGGLNGEVMRHWEPGAPPIEERLLCLKHAFEQGYTTSVSAEPMLGGQKEAIKLYYLLEPFTTKEIWFGKMNNIGGFRKSADPEVAGQAKELMGLQSDDEIMELVEALRGRPKVQWKDSIKEVIAKRNR</sequence>
<dbReference type="Proteomes" id="UP000194153">
    <property type="component" value="Unassembled WGS sequence"/>
</dbReference>
<keyword evidence="5" id="KW-1185">Reference proteome</keyword>
<comment type="caution">
    <text evidence="4">The sequence shown here is derived from an EMBL/GenBank/DDBJ whole genome shotgun (WGS) entry which is preliminary data.</text>
</comment>